<dbReference type="FunFam" id="3.40.50.720:FF:000084">
    <property type="entry name" value="Short-chain dehydrogenase reductase"/>
    <property type="match status" value="1"/>
</dbReference>
<protein>
    <submittedName>
        <fullName evidence="3">SDR family oxidoreductase</fullName>
    </submittedName>
</protein>
<keyword evidence="4" id="KW-1185">Reference proteome</keyword>
<dbReference type="GO" id="GO:0008206">
    <property type="term" value="P:bile acid metabolic process"/>
    <property type="evidence" value="ECO:0007669"/>
    <property type="project" value="UniProtKB-ARBA"/>
</dbReference>
<dbReference type="Pfam" id="PF13561">
    <property type="entry name" value="adh_short_C2"/>
    <property type="match status" value="1"/>
</dbReference>
<dbReference type="PANTHER" id="PTHR43639">
    <property type="entry name" value="OXIDOREDUCTASE, SHORT-CHAIN DEHYDROGENASE/REDUCTASE FAMILY (AFU_ORTHOLOGUE AFUA_5G02870)"/>
    <property type="match status" value="1"/>
</dbReference>
<dbReference type="Proteomes" id="UP000564806">
    <property type="component" value="Unassembled WGS sequence"/>
</dbReference>
<evidence type="ECO:0000256" key="2">
    <source>
        <dbReference type="ARBA" id="ARBA00023002"/>
    </source>
</evidence>
<comment type="similarity">
    <text evidence="1">Belongs to the short-chain dehydrogenases/reductases (SDR) family.</text>
</comment>
<evidence type="ECO:0000313" key="3">
    <source>
        <dbReference type="EMBL" id="NUU59452.1"/>
    </source>
</evidence>
<dbReference type="PANTHER" id="PTHR43639:SF1">
    <property type="entry name" value="SHORT-CHAIN DEHYDROGENASE_REDUCTASE FAMILY PROTEIN"/>
    <property type="match status" value="1"/>
</dbReference>
<dbReference type="InterPro" id="IPR002347">
    <property type="entry name" value="SDR_fam"/>
</dbReference>
<dbReference type="PRINTS" id="PR00081">
    <property type="entry name" value="GDHRDH"/>
</dbReference>
<dbReference type="CDD" id="cd05233">
    <property type="entry name" value="SDR_c"/>
    <property type="match status" value="1"/>
</dbReference>
<evidence type="ECO:0000313" key="4">
    <source>
        <dbReference type="Proteomes" id="UP000564806"/>
    </source>
</evidence>
<dbReference type="NCBIfam" id="NF005559">
    <property type="entry name" value="PRK07231.1"/>
    <property type="match status" value="1"/>
</dbReference>
<dbReference type="GO" id="GO:0016491">
    <property type="term" value="F:oxidoreductase activity"/>
    <property type="evidence" value="ECO:0007669"/>
    <property type="project" value="UniProtKB-KW"/>
</dbReference>
<dbReference type="PROSITE" id="PS00061">
    <property type="entry name" value="ADH_SHORT"/>
    <property type="match status" value="1"/>
</dbReference>
<dbReference type="RefSeq" id="WP_175370139.1">
    <property type="nucleotide sequence ID" value="NZ_JABWCS010000187.1"/>
</dbReference>
<dbReference type="Gene3D" id="3.40.50.720">
    <property type="entry name" value="NAD(P)-binding Rossmann-like Domain"/>
    <property type="match status" value="1"/>
</dbReference>
<evidence type="ECO:0000256" key="1">
    <source>
        <dbReference type="ARBA" id="ARBA00006484"/>
    </source>
</evidence>
<gene>
    <name evidence="3" type="ORF">HPT30_03665</name>
</gene>
<accession>A0A850ELK5</accession>
<reference evidence="3" key="1">
    <citation type="submission" date="2020-06" db="EMBL/GenBank/DDBJ databases">
        <title>Paenibacillus sp. nov., isolated from soil.</title>
        <authorList>
            <person name="Seo Y.L."/>
        </authorList>
    </citation>
    <scope>NUCLEOTIDE SEQUENCE [LARGE SCALE GENOMIC DNA]</scope>
    <source>
        <strain evidence="3">JW14</strain>
    </source>
</reference>
<organism evidence="3 4">
    <name type="scientific">Paenibacillus agri</name>
    <dbReference type="NCBI Taxonomy" id="2744309"/>
    <lineage>
        <taxon>Bacteria</taxon>
        <taxon>Bacillati</taxon>
        <taxon>Bacillota</taxon>
        <taxon>Bacilli</taxon>
        <taxon>Bacillales</taxon>
        <taxon>Paenibacillaceae</taxon>
        <taxon>Paenibacillus</taxon>
    </lineage>
</organism>
<comment type="caution">
    <text evidence="3">The sequence shown here is derived from an EMBL/GenBank/DDBJ whole genome shotgun (WGS) entry which is preliminary data.</text>
</comment>
<dbReference type="AlphaFoldDB" id="A0A850ELK5"/>
<name>A0A850ELK5_9BACL</name>
<keyword evidence="2" id="KW-0560">Oxidoreductase</keyword>
<dbReference type="PRINTS" id="PR00080">
    <property type="entry name" value="SDRFAMILY"/>
</dbReference>
<dbReference type="SUPFAM" id="SSF51735">
    <property type="entry name" value="NAD(P)-binding Rossmann-fold domains"/>
    <property type="match status" value="1"/>
</dbReference>
<dbReference type="InterPro" id="IPR036291">
    <property type="entry name" value="NAD(P)-bd_dom_sf"/>
</dbReference>
<dbReference type="InterPro" id="IPR020904">
    <property type="entry name" value="Sc_DH/Rdtase_CS"/>
</dbReference>
<sequence length="250" mass="27105">MRKLESKVAIITGGASGVGNGIAKAFVKEGAKVVIVDYNEETGNQAIEELKLIGPESIFIHADLADFSTHSKIVSRTIDVFGQLDILVNNAQASRVKPFMEITPADLELPFKTGFFPTFFLMQQAFPYLKETQGHIINFASGAGINGDLNQAAYAASKEAVRGLSRVVANEFGPHGIKVNVICPFANSPGVQQWAQHMPEHFEETLSKIPMRRVGDVEDDIGRAVVFFASDDSNYITGQTLMVDGGGCRL</sequence>
<proteinExistence type="inferred from homology"/>
<dbReference type="EMBL" id="JABWCS010000187">
    <property type="protein sequence ID" value="NUU59452.1"/>
    <property type="molecule type" value="Genomic_DNA"/>
</dbReference>